<dbReference type="Proteomes" id="UP000693981">
    <property type="component" value="Unassembled WGS sequence"/>
</dbReference>
<organism evidence="2 3">
    <name type="scientific">Phytophthora boehmeriae</name>
    <dbReference type="NCBI Taxonomy" id="109152"/>
    <lineage>
        <taxon>Eukaryota</taxon>
        <taxon>Sar</taxon>
        <taxon>Stramenopiles</taxon>
        <taxon>Oomycota</taxon>
        <taxon>Peronosporomycetes</taxon>
        <taxon>Peronosporales</taxon>
        <taxon>Peronosporaceae</taxon>
        <taxon>Phytophthora</taxon>
    </lineage>
</organism>
<evidence type="ECO:0000313" key="2">
    <source>
        <dbReference type="EMBL" id="KAG7395015.1"/>
    </source>
</evidence>
<comment type="caution">
    <text evidence="2">The sequence shown here is derived from an EMBL/GenBank/DDBJ whole genome shotgun (WGS) entry which is preliminary data.</text>
</comment>
<reference evidence="2" key="1">
    <citation type="submission" date="2021-02" db="EMBL/GenBank/DDBJ databases">
        <authorList>
            <person name="Palmer J.M."/>
        </authorList>
    </citation>
    <scope>NUCLEOTIDE SEQUENCE</scope>
    <source>
        <strain evidence="2">SCRP23</strain>
    </source>
</reference>
<dbReference type="Pfam" id="PF00754">
    <property type="entry name" value="F5_F8_type_C"/>
    <property type="match status" value="1"/>
</dbReference>
<dbReference type="PANTHER" id="PTHR33906:SF1">
    <property type="entry name" value="INTRAFLAGELLAR TRANSPORT PROTEIN 25 HOMOLOG"/>
    <property type="match status" value="1"/>
</dbReference>
<sequence length="138" mass="15151">MDLALDEEGAQVTAVTSYDPSYPPVNILDGEQSSKWVTTGSFPQEIVIQLATMASIVRVKMWTRNAMELSVEACSGPTPTKWEKIADTKLKDGDGEIQLVSESIKPTDASFVKFKILSGWNDFVAVHRVSVEGSTSRR</sequence>
<dbReference type="GO" id="GO:0042073">
    <property type="term" value="P:intraciliary transport"/>
    <property type="evidence" value="ECO:0007669"/>
    <property type="project" value="InterPro"/>
</dbReference>
<dbReference type="InterPro" id="IPR033558">
    <property type="entry name" value="IFT25"/>
</dbReference>
<evidence type="ECO:0000313" key="3">
    <source>
        <dbReference type="Proteomes" id="UP000693981"/>
    </source>
</evidence>
<dbReference type="InterPro" id="IPR000421">
    <property type="entry name" value="FA58C"/>
</dbReference>
<dbReference type="OrthoDB" id="271080at2759"/>
<dbReference type="PROSITE" id="PS50022">
    <property type="entry name" value="FA58C_3"/>
    <property type="match status" value="1"/>
</dbReference>
<dbReference type="PANTHER" id="PTHR33906">
    <property type="entry name" value="INTRAFLAGELLAR TRANSPORT PROTEIN 25 HOMOLOG"/>
    <property type="match status" value="1"/>
</dbReference>
<accession>A0A8T1WNN5</accession>
<evidence type="ECO:0000259" key="1">
    <source>
        <dbReference type="PROSITE" id="PS50022"/>
    </source>
</evidence>
<proteinExistence type="predicted"/>
<name>A0A8T1WNN5_9STRA</name>
<protein>
    <recommendedName>
        <fullName evidence="1">F5/8 type C domain-containing protein</fullName>
    </recommendedName>
</protein>
<keyword evidence="3" id="KW-1185">Reference proteome</keyword>
<dbReference type="AlphaFoldDB" id="A0A8T1WNN5"/>
<dbReference type="EMBL" id="JAGDFL010000231">
    <property type="protein sequence ID" value="KAG7395015.1"/>
    <property type="molecule type" value="Genomic_DNA"/>
</dbReference>
<dbReference type="GO" id="GO:0005929">
    <property type="term" value="C:cilium"/>
    <property type="evidence" value="ECO:0007669"/>
    <property type="project" value="TreeGrafter"/>
</dbReference>
<feature type="domain" description="F5/8 type C" evidence="1">
    <location>
        <begin position="1"/>
        <end position="134"/>
    </location>
</feature>
<dbReference type="GO" id="GO:0030992">
    <property type="term" value="C:intraciliary transport particle B"/>
    <property type="evidence" value="ECO:0007669"/>
    <property type="project" value="InterPro"/>
</dbReference>
<gene>
    <name evidence="2" type="ORF">PHYBOEH_004380</name>
</gene>